<keyword evidence="2" id="KW-1185">Reference proteome</keyword>
<dbReference type="PANTHER" id="PTHR38797">
    <property type="entry name" value="NUCLEAR PORE COMPLEX PROTEIN NUP85-RELATED"/>
    <property type="match status" value="1"/>
</dbReference>
<evidence type="ECO:0000313" key="1">
    <source>
        <dbReference type="EMBL" id="BCR89770.1"/>
    </source>
</evidence>
<dbReference type="InterPro" id="IPR022085">
    <property type="entry name" value="OpdG"/>
</dbReference>
<gene>
    <name evidence="1" type="ORF">ACHE_50968S</name>
</gene>
<accession>A0A7R7VS62</accession>
<dbReference type="GeneID" id="66984128"/>
<dbReference type="KEGG" id="ache:ACHE_50968S"/>
<organism evidence="1 2">
    <name type="scientific">Aspergillus chevalieri</name>
    <name type="common">Eurotium chevalieri</name>
    <dbReference type="NCBI Taxonomy" id="182096"/>
    <lineage>
        <taxon>Eukaryota</taxon>
        <taxon>Fungi</taxon>
        <taxon>Dikarya</taxon>
        <taxon>Ascomycota</taxon>
        <taxon>Pezizomycotina</taxon>
        <taxon>Eurotiomycetes</taxon>
        <taxon>Eurotiomycetidae</taxon>
        <taxon>Eurotiales</taxon>
        <taxon>Aspergillaceae</taxon>
        <taxon>Aspergillus</taxon>
        <taxon>Aspergillus subgen. Aspergillus</taxon>
    </lineage>
</organism>
<dbReference type="PANTHER" id="PTHR38797:SF4">
    <property type="entry name" value="NUCLEAR PORE COMPLEX PROTEIN NUP85"/>
    <property type="match status" value="1"/>
</dbReference>
<dbReference type="EMBL" id="AP024420">
    <property type="protein sequence ID" value="BCR89770.1"/>
    <property type="molecule type" value="Genomic_DNA"/>
</dbReference>
<protein>
    <submittedName>
        <fullName evidence="1">Uncharacterized protein</fullName>
    </submittedName>
</protein>
<dbReference type="InterPro" id="IPR053204">
    <property type="entry name" value="Oxopyrrolidines_Biosynth-assoc"/>
</dbReference>
<reference evidence="1" key="1">
    <citation type="submission" date="2021-01" db="EMBL/GenBank/DDBJ databases">
        <authorList>
            <consortium name="Aspergillus chevalieri M1 genome sequencing consortium"/>
            <person name="Kazuki M."/>
            <person name="Futagami T."/>
        </authorList>
    </citation>
    <scope>NUCLEOTIDE SEQUENCE</scope>
    <source>
        <strain evidence="1">M1</strain>
    </source>
</reference>
<dbReference type="RefSeq" id="XP_043138292.1">
    <property type="nucleotide sequence ID" value="XM_043280744.1"/>
</dbReference>
<name>A0A7R7VS62_ASPCH</name>
<reference evidence="1" key="2">
    <citation type="submission" date="2021-02" db="EMBL/GenBank/DDBJ databases">
        <title>Aspergillus chevalieri M1 genome sequence.</title>
        <authorList>
            <person name="Kadooka C."/>
            <person name="Mori K."/>
            <person name="Futagami T."/>
        </authorList>
    </citation>
    <scope>NUCLEOTIDE SEQUENCE</scope>
    <source>
        <strain evidence="1">M1</strain>
    </source>
</reference>
<dbReference type="Pfam" id="PF12311">
    <property type="entry name" value="DUF3632"/>
    <property type="match status" value="1"/>
</dbReference>
<evidence type="ECO:0000313" key="2">
    <source>
        <dbReference type="Proteomes" id="UP000637239"/>
    </source>
</evidence>
<sequence length="283" mass="32533">MIASNPLNLDLESPHEPSNTEHAFFSLLTTYLPETSSITPDQAANQINALLPSHRPGPKEEKESTASFLFEFWELMFRIAPQLDYRHETMQRFVALVKALRNLPETIVIQDGGNYDGQPVWRDGLYFEPMLHERWNRIPENKPPEDLYAVRWRNMNGLLAHFTNHNLCTNAFRALACIIKALEEFRRKKPKTPINRRVPAAAIWFVLCPSMIYEACQRQECADREVPGGLWKGEPQQGYSIARWAFWRKRFGEVECHSDATEATQEACRAAIEGMDRCVARGG</sequence>
<proteinExistence type="predicted"/>
<dbReference type="AlphaFoldDB" id="A0A7R7VS62"/>
<dbReference type="Proteomes" id="UP000637239">
    <property type="component" value="Chromosome 5"/>
</dbReference>